<dbReference type="Gene3D" id="1.10.630.10">
    <property type="entry name" value="Cytochrome P450"/>
    <property type="match status" value="1"/>
</dbReference>
<dbReference type="InterPro" id="IPR001128">
    <property type="entry name" value="Cyt_P450"/>
</dbReference>
<comment type="caution">
    <text evidence="6">The sequence shown here is derived from an EMBL/GenBank/DDBJ whole genome shotgun (WGS) entry which is preliminary data.</text>
</comment>
<dbReference type="AlphaFoldDB" id="A0A833RM01"/>
<dbReference type="OrthoDB" id="1470350at2759"/>
<keyword evidence="2" id="KW-0479">Metal-binding</keyword>
<reference evidence="6" key="1">
    <citation type="submission" date="2020-01" db="EMBL/GenBank/DDBJ databases">
        <title>Genome sequence of Kobresia littledalei, the first chromosome-level genome in the family Cyperaceae.</title>
        <authorList>
            <person name="Qu G."/>
        </authorList>
    </citation>
    <scope>NUCLEOTIDE SEQUENCE</scope>
    <source>
        <strain evidence="6">C.B.Clarke</strain>
        <tissue evidence="6">Leaf</tissue>
    </source>
</reference>
<evidence type="ECO:0000256" key="3">
    <source>
        <dbReference type="ARBA" id="ARBA00023002"/>
    </source>
</evidence>
<evidence type="ECO:0000256" key="1">
    <source>
        <dbReference type="ARBA" id="ARBA00010617"/>
    </source>
</evidence>
<proteinExistence type="inferred from homology"/>
<name>A0A833RM01_9POAL</name>
<keyword evidence="4" id="KW-0408">Iron</keyword>
<dbReference type="Proteomes" id="UP000623129">
    <property type="component" value="Unassembled WGS sequence"/>
</dbReference>
<evidence type="ECO:0000313" key="6">
    <source>
        <dbReference type="EMBL" id="KAF3341491.1"/>
    </source>
</evidence>
<dbReference type="EMBL" id="SWLB01000001">
    <property type="protein sequence ID" value="KAF3341491.1"/>
    <property type="molecule type" value="Genomic_DNA"/>
</dbReference>
<keyword evidence="3" id="KW-0560">Oxidoreductase</keyword>
<comment type="similarity">
    <text evidence="1">Belongs to the cytochrome P450 family.</text>
</comment>
<keyword evidence="5" id="KW-0472">Membrane</keyword>
<evidence type="ECO:0000256" key="4">
    <source>
        <dbReference type="ARBA" id="ARBA00023004"/>
    </source>
</evidence>
<keyword evidence="5" id="KW-0812">Transmembrane</keyword>
<sequence>MAWAWFAFTDLILCIPCLLFLYYLYNNFLVSHPPVNFPIVGMLPSLLANVQQFHDWIANSLLVNGNLYFRGPWFSGMEYFFTSDPANVHHIFTQNFQNYPKGGDFLEIFEVLGDGIFNTDGDSWRFQREKLQLAMSQKSFRTFIAKTTRDKIENALLPFFSQTVEHDRVIDLQDMFSRLSFDMSCILSFGTDPGSLSMDLPVVPFGRAVDDASAAIFYRVSRPAVFWKLLKFLGIGQEKKLAKARVVIDQFIAEAIEKRKHEMNEGKHVCPDLLSSYLNDEDIPNSNEFLRDSVLTFLTAGRDTISSGLSWFFWALSQNRQTEENILRELSSARQNITPKGMITFDPEELDNLVYFKAAFMESLRLFPPVPLNFKAVLKPDILPSGFTLWKGMLSNLHCPLAFDN</sequence>
<protein>
    <submittedName>
        <fullName evidence="6">Alkane hydroxylase MAH1</fullName>
    </submittedName>
</protein>
<dbReference type="GO" id="GO:0020037">
    <property type="term" value="F:heme binding"/>
    <property type="evidence" value="ECO:0007669"/>
    <property type="project" value="InterPro"/>
</dbReference>
<keyword evidence="7" id="KW-1185">Reference proteome</keyword>
<organism evidence="6 7">
    <name type="scientific">Carex littledalei</name>
    <dbReference type="NCBI Taxonomy" id="544730"/>
    <lineage>
        <taxon>Eukaryota</taxon>
        <taxon>Viridiplantae</taxon>
        <taxon>Streptophyta</taxon>
        <taxon>Embryophyta</taxon>
        <taxon>Tracheophyta</taxon>
        <taxon>Spermatophyta</taxon>
        <taxon>Magnoliopsida</taxon>
        <taxon>Liliopsida</taxon>
        <taxon>Poales</taxon>
        <taxon>Cyperaceae</taxon>
        <taxon>Cyperoideae</taxon>
        <taxon>Cariceae</taxon>
        <taxon>Carex</taxon>
        <taxon>Carex subgen. Euthyceras</taxon>
    </lineage>
</organism>
<gene>
    <name evidence="6" type="ORF">FCM35_KLT00129</name>
</gene>
<evidence type="ECO:0000313" key="7">
    <source>
        <dbReference type="Proteomes" id="UP000623129"/>
    </source>
</evidence>
<dbReference type="SUPFAM" id="SSF48264">
    <property type="entry name" value="Cytochrome P450"/>
    <property type="match status" value="1"/>
</dbReference>
<dbReference type="GO" id="GO:0016705">
    <property type="term" value="F:oxidoreductase activity, acting on paired donors, with incorporation or reduction of molecular oxygen"/>
    <property type="evidence" value="ECO:0007669"/>
    <property type="project" value="InterPro"/>
</dbReference>
<dbReference type="GO" id="GO:0004497">
    <property type="term" value="F:monooxygenase activity"/>
    <property type="evidence" value="ECO:0007669"/>
    <property type="project" value="InterPro"/>
</dbReference>
<dbReference type="Pfam" id="PF00067">
    <property type="entry name" value="p450"/>
    <property type="match status" value="1"/>
</dbReference>
<evidence type="ECO:0000256" key="2">
    <source>
        <dbReference type="ARBA" id="ARBA00022723"/>
    </source>
</evidence>
<dbReference type="PANTHER" id="PTHR24296">
    <property type="entry name" value="CYTOCHROME P450"/>
    <property type="match status" value="1"/>
</dbReference>
<keyword evidence="5" id="KW-1133">Transmembrane helix</keyword>
<feature type="transmembrane region" description="Helical" evidence="5">
    <location>
        <begin position="6"/>
        <end position="25"/>
    </location>
</feature>
<dbReference type="InterPro" id="IPR036396">
    <property type="entry name" value="Cyt_P450_sf"/>
</dbReference>
<evidence type="ECO:0000256" key="5">
    <source>
        <dbReference type="SAM" id="Phobius"/>
    </source>
</evidence>
<accession>A0A833RM01</accession>
<dbReference type="GO" id="GO:0005506">
    <property type="term" value="F:iron ion binding"/>
    <property type="evidence" value="ECO:0007669"/>
    <property type="project" value="InterPro"/>
</dbReference>